<feature type="transmembrane region" description="Helical" evidence="3">
    <location>
        <begin position="52"/>
        <end position="72"/>
    </location>
</feature>
<feature type="transmembrane region" description="Helical" evidence="3">
    <location>
        <begin position="375"/>
        <end position="398"/>
    </location>
</feature>
<dbReference type="PROSITE" id="PS50850">
    <property type="entry name" value="MFS"/>
    <property type="match status" value="1"/>
</dbReference>
<evidence type="ECO:0000259" key="4">
    <source>
        <dbReference type="PROSITE" id="PS50850"/>
    </source>
</evidence>
<comment type="caution">
    <text evidence="5">The sequence shown here is derived from an EMBL/GenBank/DDBJ whole genome shotgun (WGS) entry which is preliminary data.</text>
</comment>
<dbReference type="Gene3D" id="1.20.1250.20">
    <property type="entry name" value="MFS general substrate transporter like domains"/>
    <property type="match status" value="2"/>
</dbReference>
<gene>
    <name evidence="5" type="ORF">TPAR_08278</name>
</gene>
<dbReference type="InterPro" id="IPR011701">
    <property type="entry name" value="MFS"/>
</dbReference>
<feature type="transmembrane region" description="Helical" evidence="3">
    <location>
        <begin position="315"/>
        <end position="336"/>
    </location>
</feature>
<comment type="subcellular location">
    <subcellularLocation>
        <location evidence="1">Membrane</location>
        <topology evidence="1">Multi-pass membrane protein</topology>
    </subcellularLocation>
</comment>
<dbReference type="Pfam" id="PF07690">
    <property type="entry name" value="MFS_1"/>
    <property type="match status" value="1"/>
</dbReference>
<protein>
    <recommendedName>
        <fullName evidence="4">Major facilitator superfamily (MFS) profile domain-containing protein</fullName>
    </recommendedName>
</protein>
<reference evidence="5 6" key="1">
    <citation type="submission" date="2018-01" db="EMBL/GenBank/DDBJ databases">
        <title>Harnessing the power of phylogenomics to disentangle the directionality and signatures of interkingdom host jumping in the parasitic fungal genus Tolypocladium.</title>
        <authorList>
            <person name="Quandt C.A."/>
            <person name="Patterson W."/>
            <person name="Spatafora J.W."/>
        </authorList>
    </citation>
    <scope>NUCLEOTIDE SEQUENCE [LARGE SCALE GENOMIC DNA]</scope>
    <source>
        <strain evidence="5 6">NRBC 100945</strain>
    </source>
</reference>
<dbReference type="InterPro" id="IPR050327">
    <property type="entry name" value="Proton-linked_MCT"/>
</dbReference>
<feature type="transmembrane region" description="Helical" evidence="3">
    <location>
        <begin position="342"/>
        <end position="363"/>
    </location>
</feature>
<evidence type="ECO:0000256" key="3">
    <source>
        <dbReference type="SAM" id="Phobius"/>
    </source>
</evidence>
<accession>A0A2S4KMU9</accession>
<dbReference type="SUPFAM" id="SSF103473">
    <property type="entry name" value="MFS general substrate transporter"/>
    <property type="match status" value="1"/>
</dbReference>
<dbReference type="InterPro" id="IPR020846">
    <property type="entry name" value="MFS_dom"/>
</dbReference>
<feature type="transmembrane region" description="Helical" evidence="3">
    <location>
        <begin position="212"/>
        <end position="233"/>
    </location>
</feature>
<name>A0A2S4KMU9_9HYPO</name>
<feature type="transmembrane region" description="Helical" evidence="3">
    <location>
        <begin position="126"/>
        <end position="144"/>
    </location>
</feature>
<dbReference type="AlphaFoldDB" id="A0A2S4KMU9"/>
<dbReference type="PANTHER" id="PTHR11360">
    <property type="entry name" value="MONOCARBOXYLATE TRANSPORTER"/>
    <property type="match status" value="1"/>
</dbReference>
<dbReference type="OrthoDB" id="6499973at2759"/>
<dbReference type="GO" id="GO:0022857">
    <property type="term" value="F:transmembrane transporter activity"/>
    <property type="evidence" value="ECO:0007669"/>
    <property type="project" value="InterPro"/>
</dbReference>
<feature type="domain" description="Major facilitator superfamily (MFS) profile" evidence="4">
    <location>
        <begin position="254"/>
        <end position="449"/>
    </location>
</feature>
<evidence type="ECO:0000313" key="6">
    <source>
        <dbReference type="Proteomes" id="UP000237481"/>
    </source>
</evidence>
<keyword evidence="6" id="KW-1185">Reference proteome</keyword>
<evidence type="ECO:0000256" key="2">
    <source>
        <dbReference type="ARBA" id="ARBA00006727"/>
    </source>
</evidence>
<keyword evidence="3" id="KW-0812">Transmembrane</keyword>
<keyword evidence="3" id="KW-0472">Membrane</keyword>
<dbReference type="PANTHER" id="PTHR11360:SF305">
    <property type="entry name" value="MAJOR FACILITATOR SUPERFAMILY (MFS) PROFILE DOMAIN-CONTAINING PROTEIN"/>
    <property type="match status" value="1"/>
</dbReference>
<dbReference type="GO" id="GO:0016020">
    <property type="term" value="C:membrane"/>
    <property type="evidence" value="ECO:0007669"/>
    <property type="project" value="UniProtKB-SubCell"/>
</dbReference>
<dbReference type="EMBL" id="PKSG01001032">
    <property type="protein sequence ID" value="POR31510.1"/>
    <property type="molecule type" value="Genomic_DNA"/>
</dbReference>
<evidence type="ECO:0000256" key="1">
    <source>
        <dbReference type="ARBA" id="ARBA00004141"/>
    </source>
</evidence>
<sequence length="449" mass="46542">MAPTRRDAIALTERPVGTVIPKPIPSTERTFDSADDTIVAPSDAAEAIPDGGYGWIVVFACFVQTFWVNAWTGSWGILQTALLKTTMRHVPASTLSFVGSLGLALTVGLCLVCVRLAQMIGAKWTTLMGITLFGASNIIGGFSVSNVGGLFVTGILYGVGASLLYTMANNLPVQWFSDHLGTANGVAKLGGGVGATIMTVVLQLLIEKVGIAWSFRVIGFVSLASGVPAALLIKERAPNYNAPALDMRLFKDSSFSCLFVAGAIGIFALYVPSFFLPLVASSLGISASTAAGLMACFNACMALGRVGSGIACDTLGSTNTLLLTMALNAVTMLAIWPFSSSLAPLMVFAALNGMSNGAFFVSMPTAVGRLLGPGLAAAGMGMAMTGWCVGDLLGNPIAGFLIEATGADHATSIVPYRAAIFYAGSTALASTFFVLVARLRMDSNLLKKI</sequence>
<feature type="transmembrane region" description="Helical" evidence="3">
    <location>
        <begin position="92"/>
        <end position="114"/>
    </location>
</feature>
<dbReference type="InterPro" id="IPR036259">
    <property type="entry name" value="MFS_trans_sf"/>
</dbReference>
<feature type="transmembrane region" description="Helical" evidence="3">
    <location>
        <begin position="189"/>
        <end position="206"/>
    </location>
</feature>
<organism evidence="5 6">
    <name type="scientific">Tolypocladium paradoxum</name>
    <dbReference type="NCBI Taxonomy" id="94208"/>
    <lineage>
        <taxon>Eukaryota</taxon>
        <taxon>Fungi</taxon>
        <taxon>Dikarya</taxon>
        <taxon>Ascomycota</taxon>
        <taxon>Pezizomycotina</taxon>
        <taxon>Sordariomycetes</taxon>
        <taxon>Hypocreomycetidae</taxon>
        <taxon>Hypocreales</taxon>
        <taxon>Ophiocordycipitaceae</taxon>
        <taxon>Tolypocladium</taxon>
    </lineage>
</organism>
<evidence type="ECO:0000313" key="5">
    <source>
        <dbReference type="EMBL" id="POR31510.1"/>
    </source>
</evidence>
<keyword evidence="3" id="KW-1133">Transmembrane helix</keyword>
<proteinExistence type="inferred from homology"/>
<feature type="transmembrane region" description="Helical" evidence="3">
    <location>
        <begin position="150"/>
        <end position="168"/>
    </location>
</feature>
<comment type="similarity">
    <text evidence="2">Belongs to the major facilitator superfamily. Monocarboxylate porter (TC 2.A.1.13) family.</text>
</comment>
<dbReference type="Proteomes" id="UP000237481">
    <property type="component" value="Unassembled WGS sequence"/>
</dbReference>
<feature type="transmembrane region" description="Helical" evidence="3">
    <location>
        <begin position="282"/>
        <end position="303"/>
    </location>
</feature>
<feature type="transmembrane region" description="Helical" evidence="3">
    <location>
        <begin position="418"/>
        <end position="439"/>
    </location>
</feature>
<feature type="transmembrane region" description="Helical" evidence="3">
    <location>
        <begin position="254"/>
        <end position="276"/>
    </location>
</feature>